<dbReference type="eggNOG" id="ENOG5030KRD">
    <property type="taxonomic scope" value="Bacteria"/>
</dbReference>
<dbReference type="STRING" id="1385510.GCA_000425205_00609"/>
<dbReference type="AlphaFoldDB" id="A0A0A5GLP3"/>
<keyword evidence="2" id="KW-1185">Reference proteome</keyword>
<dbReference type="OrthoDB" id="2112405at2"/>
<evidence type="ECO:0000313" key="2">
    <source>
        <dbReference type="Proteomes" id="UP000030528"/>
    </source>
</evidence>
<proteinExistence type="predicted"/>
<name>A0A0A5GLP3_9BACI</name>
<sequence length="67" mass="7946">MHVNVRHYVNEQVELMYLSKDGTVTHRKVKLLKTTSDYLYGYCYLRCAHRKFSKDRILAVLPLQKSS</sequence>
<accession>A0A0A5GLP3</accession>
<organism evidence="1 2">
    <name type="scientific">Pontibacillus halophilus JSM 076056 = DSM 19796</name>
    <dbReference type="NCBI Taxonomy" id="1385510"/>
    <lineage>
        <taxon>Bacteria</taxon>
        <taxon>Bacillati</taxon>
        <taxon>Bacillota</taxon>
        <taxon>Bacilli</taxon>
        <taxon>Bacillales</taxon>
        <taxon>Bacillaceae</taxon>
        <taxon>Pontibacillus</taxon>
    </lineage>
</organism>
<evidence type="ECO:0008006" key="3">
    <source>
        <dbReference type="Google" id="ProtNLM"/>
    </source>
</evidence>
<reference evidence="1 2" key="1">
    <citation type="submission" date="2013-08" db="EMBL/GenBank/DDBJ databases">
        <authorList>
            <person name="Huang J."/>
            <person name="Wang G."/>
        </authorList>
    </citation>
    <scope>NUCLEOTIDE SEQUENCE [LARGE SCALE GENOMIC DNA]</scope>
    <source>
        <strain evidence="1 2">JSM 076056</strain>
    </source>
</reference>
<protein>
    <recommendedName>
        <fullName evidence="3">WYL domain-containing protein</fullName>
    </recommendedName>
</protein>
<evidence type="ECO:0000313" key="1">
    <source>
        <dbReference type="EMBL" id="KGX92060.1"/>
    </source>
</evidence>
<dbReference type="EMBL" id="AVPE01000008">
    <property type="protein sequence ID" value="KGX92060.1"/>
    <property type="molecule type" value="Genomic_DNA"/>
</dbReference>
<comment type="caution">
    <text evidence="1">The sequence shown here is derived from an EMBL/GenBank/DDBJ whole genome shotgun (WGS) entry which is preliminary data.</text>
</comment>
<dbReference type="Proteomes" id="UP000030528">
    <property type="component" value="Unassembled WGS sequence"/>
</dbReference>
<dbReference type="RefSeq" id="WP_026799393.1">
    <property type="nucleotide sequence ID" value="NZ_AULI01000002.1"/>
</dbReference>
<gene>
    <name evidence="1" type="ORF">N781_02635</name>
</gene>